<protein>
    <submittedName>
        <fullName evidence="1">Uncharacterized protein</fullName>
    </submittedName>
</protein>
<gene>
    <name evidence="1" type="ORF">Celaphus_00016712</name>
</gene>
<proteinExistence type="predicted"/>
<dbReference type="Proteomes" id="UP000242450">
    <property type="component" value="Chromosome 30"/>
</dbReference>
<dbReference type="AlphaFoldDB" id="A0A212C436"/>
<sequence>MLTELRYCINRKFHSNLLPSKRDIWGGTVGSEQPGFTDADLYTAKLMYRQGVVANFRIQDEEL</sequence>
<dbReference type="EMBL" id="MKHE01000030">
    <property type="protein sequence ID" value="OWK00733.1"/>
    <property type="molecule type" value="Genomic_DNA"/>
</dbReference>
<reference evidence="1 2" key="1">
    <citation type="journal article" date="2018" name="Mol. Genet. Genomics">
        <title>The red deer Cervus elaphus genome CerEla1.0: sequencing, annotating, genes, and chromosomes.</title>
        <authorList>
            <person name="Bana N.A."/>
            <person name="Nyiri A."/>
            <person name="Nagy J."/>
            <person name="Frank K."/>
            <person name="Nagy T."/>
            <person name="Steger V."/>
            <person name="Schiller M."/>
            <person name="Lakatos P."/>
            <person name="Sugar L."/>
            <person name="Horn P."/>
            <person name="Barta E."/>
            <person name="Orosz L."/>
        </authorList>
    </citation>
    <scope>NUCLEOTIDE SEQUENCE [LARGE SCALE GENOMIC DNA]</scope>
    <source>
        <strain evidence="1">Hungarian</strain>
    </source>
</reference>
<comment type="caution">
    <text evidence="1">The sequence shown here is derived from an EMBL/GenBank/DDBJ whole genome shotgun (WGS) entry which is preliminary data.</text>
</comment>
<keyword evidence="2" id="KW-1185">Reference proteome</keyword>
<evidence type="ECO:0000313" key="2">
    <source>
        <dbReference type="Proteomes" id="UP000242450"/>
    </source>
</evidence>
<evidence type="ECO:0000313" key="1">
    <source>
        <dbReference type="EMBL" id="OWK00733.1"/>
    </source>
</evidence>
<organism evidence="1 2">
    <name type="scientific">Cervus elaphus hippelaphus</name>
    <name type="common">European red deer</name>
    <dbReference type="NCBI Taxonomy" id="46360"/>
    <lineage>
        <taxon>Eukaryota</taxon>
        <taxon>Metazoa</taxon>
        <taxon>Chordata</taxon>
        <taxon>Craniata</taxon>
        <taxon>Vertebrata</taxon>
        <taxon>Euteleostomi</taxon>
        <taxon>Mammalia</taxon>
        <taxon>Eutheria</taxon>
        <taxon>Laurasiatheria</taxon>
        <taxon>Artiodactyla</taxon>
        <taxon>Ruminantia</taxon>
        <taxon>Pecora</taxon>
        <taxon>Cervidae</taxon>
        <taxon>Cervinae</taxon>
        <taxon>Cervus</taxon>
    </lineage>
</organism>
<name>A0A212C436_CEREH</name>
<accession>A0A212C436</accession>